<evidence type="ECO:0000256" key="14">
    <source>
        <dbReference type="RuleBase" id="RU000461"/>
    </source>
</evidence>
<comment type="subcellular location">
    <subcellularLocation>
        <location evidence="3">Endoplasmic reticulum membrane</location>
        <topology evidence="3">Peripheral membrane protein</topology>
    </subcellularLocation>
    <subcellularLocation>
        <location evidence="2">Microsome membrane</location>
        <topology evidence="2">Peripheral membrane protein</topology>
    </subcellularLocation>
</comment>
<keyword evidence="11 14" id="KW-0503">Monooxygenase</keyword>
<dbReference type="FunCoup" id="E2AZV5">
    <property type="interactions" value="40"/>
</dbReference>
<keyword evidence="8" id="KW-0492">Microsome</keyword>
<gene>
    <name evidence="16" type="ORF">EAG_15062</name>
</gene>
<dbReference type="SUPFAM" id="SSF48264">
    <property type="entry name" value="Cytochrome P450"/>
    <property type="match status" value="1"/>
</dbReference>
<dbReference type="GO" id="GO:0020037">
    <property type="term" value="F:heme binding"/>
    <property type="evidence" value="ECO:0007669"/>
    <property type="project" value="InterPro"/>
</dbReference>
<evidence type="ECO:0000256" key="12">
    <source>
        <dbReference type="ARBA" id="ARBA00023136"/>
    </source>
</evidence>
<keyword evidence="17" id="KW-1185">Reference proteome</keyword>
<evidence type="ECO:0000256" key="7">
    <source>
        <dbReference type="ARBA" id="ARBA00022824"/>
    </source>
</evidence>
<name>E2AZV5_CAMFO</name>
<evidence type="ECO:0000256" key="2">
    <source>
        <dbReference type="ARBA" id="ARBA00004174"/>
    </source>
</evidence>
<comment type="cofactor">
    <cofactor evidence="1 13">
        <name>heme</name>
        <dbReference type="ChEBI" id="CHEBI:30413"/>
    </cofactor>
</comment>
<keyword evidence="6 13" id="KW-0479">Metal-binding</keyword>
<reference evidence="16 17" key="1">
    <citation type="journal article" date="2010" name="Science">
        <title>Genomic comparison of the ants Camponotus floridanus and Harpegnathos saltator.</title>
        <authorList>
            <person name="Bonasio R."/>
            <person name="Zhang G."/>
            <person name="Ye C."/>
            <person name="Mutti N.S."/>
            <person name="Fang X."/>
            <person name="Qin N."/>
            <person name="Donahue G."/>
            <person name="Yang P."/>
            <person name="Li Q."/>
            <person name="Li C."/>
            <person name="Zhang P."/>
            <person name="Huang Z."/>
            <person name="Berger S.L."/>
            <person name="Reinberg D."/>
            <person name="Wang J."/>
            <person name="Liebig J."/>
        </authorList>
    </citation>
    <scope>NUCLEOTIDE SEQUENCE [LARGE SCALE GENOMIC DNA]</scope>
    <source>
        <strain evidence="17">C129</strain>
    </source>
</reference>
<evidence type="ECO:0000256" key="5">
    <source>
        <dbReference type="ARBA" id="ARBA00022617"/>
    </source>
</evidence>
<dbReference type="OMA" id="EDQKWAK"/>
<keyword evidence="12 15" id="KW-0472">Membrane</keyword>
<dbReference type="OrthoDB" id="2789670at2759"/>
<dbReference type="PROSITE" id="PS00086">
    <property type="entry name" value="CYTOCHROME_P450"/>
    <property type="match status" value="1"/>
</dbReference>
<dbReference type="GO" id="GO:0005789">
    <property type="term" value="C:endoplasmic reticulum membrane"/>
    <property type="evidence" value="ECO:0007669"/>
    <property type="project" value="UniProtKB-SubCell"/>
</dbReference>
<evidence type="ECO:0000256" key="1">
    <source>
        <dbReference type="ARBA" id="ARBA00001971"/>
    </source>
</evidence>
<evidence type="ECO:0000256" key="13">
    <source>
        <dbReference type="PIRSR" id="PIRSR602401-1"/>
    </source>
</evidence>
<evidence type="ECO:0000313" key="16">
    <source>
        <dbReference type="EMBL" id="EFN61084.1"/>
    </source>
</evidence>
<dbReference type="STRING" id="104421.E2AZV5"/>
<evidence type="ECO:0000256" key="15">
    <source>
        <dbReference type="SAM" id="Phobius"/>
    </source>
</evidence>
<feature type="binding site" description="axial binding residue" evidence="13">
    <location>
        <position position="450"/>
    </location>
    <ligand>
        <name>heme</name>
        <dbReference type="ChEBI" id="CHEBI:30413"/>
    </ligand>
    <ligandPart>
        <name>Fe</name>
        <dbReference type="ChEBI" id="CHEBI:18248"/>
    </ligandPart>
</feature>
<dbReference type="GO" id="GO:0016705">
    <property type="term" value="F:oxidoreductase activity, acting on paired donors, with incorporation or reduction of molecular oxygen"/>
    <property type="evidence" value="ECO:0007669"/>
    <property type="project" value="InterPro"/>
</dbReference>
<proteinExistence type="inferred from homology"/>
<evidence type="ECO:0000256" key="10">
    <source>
        <dbReference type="ARBA" id="ARBA00023004"/>
    </source>
</evidence>
<keyword evidence="15" id="KW-0812">Transmembrane</keyword>
<keyword evidence="7" id="KW-0256">Endoplasmic reticulum</keyword>
<evidence type="ECO:0000256" key="8">
    <source>
        <dbReference type="ARBA" id="ARBA00022848"/>
    </source>
</evidence>
<evidence type="ECO:0000256" key="11">
    <source>
        <dbReference type="ARBA" id="ARBA00023033"/>
    </source>
</evidence>
<evidence type="ECO:0000313" key="17">
    <source>
        <dbReference type="Proteomes" id="UP000000311"/>
    </source>
</evidence>
<dbReference type="EMBL" id="GL444277">
    <property type="protein sequence ID" value="EFN61084.1"/>
    <property type="molecule type" value="Genomic_DNA"/>
</dbReference>
<dbReference type="PANTHER" id="PTHR24292">
    <property type="entry name" value="CYTOCHROME P450"/>
    <property type="match status" value="1"/>
</dbReference>
<dbReference type="PANTHER" id="PTHR24292:SF54">
    <property type="entry name" value="CYP9F3-RELATED"/>
    <property type="match status" value="1"/>
</dbReference>
<evidence type="ECO:0000256" key="6">
    <source>
        <dbReference type="ARBA" id="ARBA00022723"/>
    </source>
</evidence>
<sequence length="505" mass="58157">RFAIMDTWILLSILTSTIAVYYYFFKNLNFFKKHGILHIPPWPVLGNMAPVFLRQLSVAELILKIYKLNPDAKYVGFFDSMSPVVVIRDPELIKSIAIKNFDSFTDHRGFIDEVSDPLFGKNLVSLRGEKWRDVRNLLSPAFTSSKMKAMFKLMSDCAANFTEFLSKLPSDKSVMEMKDCFTRYTNDVIATCAFGISVDSMRNPTNEFYVYGKVATTFDTLRTIKFYLIRSMPRISKMLGIKLIDNRIGQFFKDLVRNTIDARDKQNIVRPDMLQLMMESRGKRGPGKELTIEDMTAQAFIFFFGGFDTVSTLMCFAVHEIAVNPTIQTKLRNEVDDVLKKTNGELTYEALNGMEYLDAVINEALRFWPVAFFQDRLCVQDFELPPALPGDKPFIVKKGSLVWFPVYGLHRDSKYFEKPDEFYPERFLDENKKNLNVNAYLPFGFGPRMCIGNRFALLEAKVVIFYLLARCELKPCAKTCHPLRLSKKNFAMLAEGGFWLKVQAR</sequence>
<dbReference type="InParanoid" id="E2AZV5"/>
<dbReference type="Proteomes" id="UP000000311">
    <property type="component" value="Unassembled WGS sequence"/>
</dbReference>
<dbReference type="PRINTS" id="PR00463">
    <property type="entry name" value="EP450I"/>
</dbReference>
<keyword evidence="9 14" id="KW-0560">Oxidoreductase</keyword>
<dbReference type="AlphaFoldDB" id="E2AZV5"/>
<dbReference type="InterPro" id="IPR017972">
    <property type="entry name" value="Cyt_P450_CS"/>
</dbReference>
<evidence type="ECO:0000256" key="9">
    <source>
        <dbReference type="ARBA" id="ARBA00023002"/>
    </source>
</evidence>
<keyword evidence="5 13" id="KW-0349">Heme</keyword>
<evidence type="ECO:0000256" key="3">
    <source>
        <dbReference type="ARBA" id="ARBA00004406"/>
    </source>
</evidence>
<dbReference type="PRINTS" id="PR00385">
    <property type="entry name" value="P450"/>
</dbReference>
<comment type="similarity">
    <text evidence="4 14">Belongs to the cytochrome P450 family.</text>
</comment>
<dbReference type="CDD" id="cd11056">
    <property type="entry name" value="CYP6-like"/>
    <property type="match status" value="1"/>
</dbReference>
<feature type="non-terminal residue" evidence="16">
    <location>
        <position position="505"/>
    </location>
</feature>
<dbReference type="FunFam" id="1.10.630.10:FF:000042">
    <property type="entry name" value="Cytochrome P450"/>
    <property type="match status" value="1"/>
</dbReference>
<dbReference type="InterPro" id="IPR050476">
    <property type="entry name" value="Insect_CytP450_Detox"/>
</dbReference>
<dbReference type="InterPro" id="IPR036396">
    <property type="entry name" value="Cyt_P450_sf"/>
</dbReference>
<evidence type="ECO:0000256" key="4">
    <source>
        <dbReference type="ARBA" id="ARBA00010617"/>
    </source>
</evidence>
<accession>E2AZV5</accession>
<keyword evidence="15" id="KW-1133">Transmembrane helix</keyword>
<protein>
    <submittedName>
        <fullName evidence="16">Cytochrome P450 9e2</fullName>
    </submittedName>
</protein>
<dbReference type="InterPro" id="IPR002401">
    <property type="entry name" value="Cyt_P450_E_grp-I"/>
</dbReference>
<dbReference type="GO" id="GO:0004497">
    <property type="term" value="F:monooxygenase activity"/>
    <property type="evidence" value="ECO:0007669"/>
    <property type="project" value="UniProtKB-KW"/>
</dbReference>
<feature type="transmembrane region" description="Helical" evidence="15">
    <location>
        <begin position="7"/>
        <end position="25"/>
    </location>
</feature>
<dbReference type="GO" id="GO:0005506">
    <property type="term" value="F:iron ion binding"/>
    <property type="evidence" value="ECO:0007669"/>
    <property type="project" value="InterPro"/>
</dbReference>
<feature type="non-terminal residue" evidence="16">
    <location>
        <position position="1"/>
    </location>
</feature>
<dbReference type="Gene3D" id="1.10.630.10">
    <property type="entry name" value="Cytochrome P450"/>
    <property type="match status" value="1"/>
</dbReference>
<dbReference type="Pfam" id="PF00067">
    <property type="entry name" value="p450"/>
    <property type="match status" value="1"/>
</dbReference>
<dbReference type="InterPro" id="IPR001128">
    <property type="entry name" value="Cyt_P450"/>
</dbReference>
<organism evidence="17">
    <name type="scientific">Camponotus floridanus</name>
    <name type="common">Florida carpenter ant</name>
    <dbReference type="NCBI Taxonomy" id="104421"/>
    <lineage>
        <taxon>Eukaryota</taxon>
        <taxon>Metazoa</taxon>
        <taxon>Ecdysozoa</taxon>
        <taxon>Arthropoda</taxon>
        <taxon>Hexapoda</taxon>
        <taxon>Insecta</taxon>
        <taxon>Pterygota</taxon>
        <taxon>Neoptera</taxon>
        <taxon>Endopterygota</taxon>
        <taxon>Hymenoptera</taxon>
        <taxon>Apocrita</taxon>
        <taxon>Aculeata</taxon>
        <taxon>Formicoidea</taxon>
        <taxon>Formicidae</taxon>
        <taxon>Formicinae</taxon>
        <taxon>Camponotus</taxon>
    </lineage>
</organism>
<keyword evidence="10 13" id="KW-0408">Iron</keyword>